<dbReference type="EMBL" id="CAJMXA010001555">
    <property type="protein sequence ID" value="CAE6463200.1"/>
    <property type="molecule type" value="Genomic_DNA"/>
</dbReference>
<comment type="caution">
    <text evidence="2">The sequence shown here is derived from an EMBL/GenBank/DDBJ whole genome shotgun (WGS) entry which is preliminary data.</text>
</comment>
<organism evidence="2 3">
    <name type="scientific">Rhizoctonia solani</name>
    <dbReference type="NCBI Taxonomy" id="456999"/>
    <lineage>
        <taxon>Eukaryota</taxon>
        <taxon>Fungi</taxon>
        <taxon>Dikarya</taxon>
        <taxon>Basidiomycota</taxon>
        <taxon>Agaricomycotina</taxon>
        <taxon>Agaricomycetes</taxon>
        <taxon>Cantharellales</taxon>
        <taxon>Ceratobasidiaceae</taxon>
        <taxon>Rhizoctonia</taxon>
    </lineage>
</organism>
<evidence type="ECO:0000313" key="3">
    <source>
        <dbReference type="Proteomes" id="UP000663853"/>
    </source>
</evidence>
<accession>A0A8H3BT69</accession>
<dbReference type="Proteomes" id="UP000663853">
    <property type="component" value="Unassembled WGS sequence"/>
</dbReference>
<name>A0A8H3BT69_9AGAM</name>
<evidence type="ECO:0000313" key="2">
    <source>
        <dbReference type="EMBL" id="CAE6463200.1"/>
    </source>
</evidence>
<feature type="region of interest" description="Disordered" evidence="1">
    <location>
        <begin position="281"/>
        <end position="343"/>
    </location>
</feature>
<gene>
    <name evidence="2" type="ORF">RDB_LOCUS64108</name>
</gene>
<reference evidence="2" key="1">
    <citation type="submission" date="2021-01" db="EMBL/GenBank/DDBJ databases">
        <authorList>
            <person name="Kaushik A."/>
        </authorList>
    </citation>
    <scope>NUCLEOTIDE SEQUENCE</scope>
    <source>
        <strain evidence="2">AG6-10EEA</strain>
    </source>
</reference>
<evidence type="ECO:0008006" key="4">
    <source>
        <dbReference type="Google" id="ProtNLM"/>
    </source>
</evidence>
<feature type="compositionally biased region" description="Polar residues" evidence="1">
    <location>
        <begin position="322"/>
        <end position="333"/>
    </location>
</feature>
<feature type="region of interest" description="Disordered" evidence="1">
    <location>
        <begin position="1"/>
        <end position="21"/>
    </location>
</feature>
<sequence>MTSWTNAEITAVGDPQLGGDDIIDSEPTHTVPRSDNWWRQATSVSYKTVTKGEQEALEEASRLGRRCVLTGENRSVEMAHLIKKAAKPGSIKALQYSFGRKINLNSRWFNMYLRADWHHSFDNVSCGWTLVPEQETVKDIANKMTAEQKSRRSRLDTGSWPDYRGSSWFPIRKSGWTYRFLPLALASDGDQCIISRKKFANDMSSDLNIYDHYLPPYDNFPALRLHVHPYAVILNAYPKIRKWMKDEKSLPPEPISGYFVQIEFIYTTLTELPEENQSLSLSGYLPQSTSGGSGANTEASTPGVRRSQRHQPPTAAPGTHQDMGSSHSGSGAQDSFGDLFDGSKSNSERLWNASDELSHKSLTASTSNHSHTPPKNVIPASVFDVSSLALDKGEITGWVAGVARACGSGAPLEPEVDSSSEMERYASEPARPPPTLDWHDWSSEFAPWWVLLPERKERGVLSSNDWVEIRNRPPLTRRLESL</sequence>
<proteinExistence type="predicted"/>
<dbReference type="AlphaFoldDB" id="A0A8H3BT69"/>
<evidence type="ECO:0000256" key="1">
    <source>
        <dbReference type="SAM" id="MobiDB-lite"/>
    </source>
</evidence>
<feature type="compositionally biased region" description="Polar residues" evidence="1">
    <location>
        <begin position="281"/>
        <end position="300"/>
    </location>
</feature>
<protein>
    <recommendedName>
        <fullName evidence="4">HNH nuclease domain-containing protein</fullName>
    </recommendedName>
</protein>